<comment type="caution">
    <text evidence="2">The sequence shown here is derived from an EMBL/GenBank/DDBJ whole genome shotgun (WGS) entry which is preliminary data.</text>
</comment>
<dbReference type="Proteomes" id="UP001240250">
    <property type="component" value="Unassembled WGS sequence"/>
</dbReference>
<dbReference type="GO" id="GO:0004853">
    <property type="term" value="F:uroporphyrinogen decarboxylase activity"/>
    <property type="evidence" value="ECO:0007669"/>
    <property type="project" value="UniProtKB-EC"/>
</dbReference>
<feature type="domain" description="Uroporphyrinogen decarboxylase (URO-D)" evidence="1">
    <location>
        <begin position="25"/>
        <end position="324"/>
    </location>
</feature>
<protein>
    <submittedName>
        <fullName evidence="2">Uroporphyrinogen decarboxylase</fullName>
        <ecNumber evidence="2">4.1.1.37</ecNumber>
    </submittedName>
</protein>
<proteinExistence type="predicted"/>
<dbReference type="PANTHER" id="PTHR47099:SF1">
    <property type="entry name" value="METHYLCOBAMIDE:COM METHYLTRANSFERASE MTBA"/>
    <property type="match status" value="1"/>
</dbReference>
<dbReference type="RefSeq" id="WP_070319897.1">
    <property type="nucleotide sequence ID" value="NZ_JAUSVM010000001.1"/>
</dbReference>
<dbReference type="PANTHER" id="PTHR47099">
    <property type="entry name" value="METHYLCOBAMIDE:COM METHYLTRANSFERASE MTBA"/>
    <property type="match status" value="1"/>
</dbReference>
<dbReference type="InterPro" id="IPR052024">
    <property type="entry name" value="Methanogen_methyltrans"/>
</dbReference>
<dbReference type="EC" id="4.1.1.37" evidence="2"/>
<dbReference type="SUPFAM" id="SSF51726">
    <property type="entry name" value="UROD/MetE-like"/>
    <property type="match status" value="1"/>
</dbReference>
<dbReference type="EMBL" id="JAUSVM010000001">
    <property type="protein sequence ID" value="MDQ0425439.1"/>
    <property type="molecule type" value="Genomic_DNA"/>
</dbReference>
<organism evidence="2 3">
    <name type="scientific">Cellulomonas iranensis</name>
    <dbReference type="NCBI Taxonomy" id="76862"/>
    <lineage>
        <taxon>Bacteria</taxon>
        <taxon>Bacillati</taxon>
        <taxon>Actinomycetota</taxon>
        <taxon>Actinomycetes</taxon>
        <taxon>Micrococcales</taxon>
        <taxon>Cellulomonadaceae</taxon>
        <taxon>Cellulomonas</taxon>
    </lineage>
</organism>
<evidence type="ECO:0000313" key="3">
    <source>
        <dbReference type="Proteomes" id="UP001240250"/>
    </source>
</evidence>
<evidence type="ECO:0000259" key="1">
    <source>
        <dbReference type="Pfam" id="PF01208"/>
    </source>
</evidence>
<dbReference type="InterPro" id="IPR000257">
    <property type="entry name" value="Uroporphyrinogen_deCOase"/>
</dbReference>
<sequence>MTPAERVRATLAGERPDRPAVTVWRHWPGADQDAAAHVDAEVRHRDALDLDVLKLTPSAAYLAEGWGARTVDRGDPLGVRDYLHRPVSEPAHWHALPELVPADVVSLAREITTVRLARARVGPDVPVLPTVFSPLSVARYLAGEDVLLTHLRDDRAAVVAGLATITRTLVALVEALVDAGADGVYLSLFPASHRLVDAGTYREVALDGDRQVLEAASATWLRVVHFHLPEPLLEVAPALPAELVSWEHTGPGPALAEGMRLTGRPVLGGVDQVSVLRDGTPAGVRAAVRAAWAATGGRLVVAPACSYPLAVPPAHLRALVEETRALGG</sequence>
<gene>
    <name evidence="2" type="ORF">JO380_001820</name>
</gene>
<keyword evidence="3" id="KW-1185">Reference proteome</keyword>
<dbReference type="InterPro" id="IPR038071">
    <property type="entry name" value="UROD/MetE-like_sf"/>
</dbReference>
<dbReference type="Pfam" id="PF01208">
    <property type="entry name" value="URO-D"/>
    <property type="match status" value="1"/>
</dbReference>
<keyword evidence="2" id="KW-0456">Lyase</keyword>
<name>A0ABU0GKI8_9CELL</name>
<accession>A0ABU0GKI8</accession>
<reference evidence="2 3" key="1">
    <citation type="submission" date="2023-07" db="EMBL/GenBank/DDBJ databases">
        <title>Sequencing the genomes of 1000 actinobacteria strains.</title>
        <authorList>
            <person name="Klenk H.-P."/>
        </authorList>
    </citation>
    <scope>NUCLEOTIDE SEQUENCE [LARGE SCALE GENOMIC DNA]</scope>
    <source>
        <strain evidence="2 3">DSM 14785</strain>
    </source>
</reference>
<evidence type="ECO:0000313" key="2">
    <source>
        <dbReference type="EMBL" id="MDQ0425439.1"/>
    </source>
</evidence>
<dbReference type="Gene3D" id="3.20.20.210">
    <property type="match status" value="1"/>
</dbReference>